<accession>A0ACC0WL66</accession>
<name>A0ACC0WL66_9STRA</name>
<protein>
    <submittedName>
        <fullName evidence="1">Uncharacterized protein</fullName>
    </submittedName>
</protein>
<organism evidence="1 2">
    <name type="scientific">Peronosclerospora sorghi</name>
    <dbReference type="NCBI Taxonomy" id="230839"/>
    <lineage>
        <taxon>Eukaryota</taxon>
        <taxon>Sar</taxon>
        <taxon>Stramenopiles</taxon>
        <taxon>Oomycota</taxon>
        <taxon>Peronosporomycetes</taxon>
        <taxon>Peronosporales</taxon>
        <taxon>Peronosporaceae</taxon>
        <taxon>Peronosclerospora</taxon>
    </lineage>
</organism>
<dbReference type="EMBL" id="CM047591">
    <property type="protein sequence ID" value="KAI9919122.1"/>
    <property type="molecule type" value="Genomic_DNA"/>
</dbReference>
<gene>
    <name evidence="1" type="ORF">PsorP6_011659</name>
</gene>
<evidence type="ECO:0000313" key="2">
    <source>
        <dbReference type="Proteomes" id="UP001163321"/>
    </source>
</evidence>
<comment type="caution">
    <text evidence="1">The sequence shown here is derived from an EMBL/GenBank/DDBJ whole genome shotgun (WGS) entry which is preliminary data.</text>
</comment>
<keyword evidence="2" id="KW-1185">Reference proteome</keyword>
<dbReference type="Proteomes" id="UP001163321">
    <property type="component" value="Chromosome 12"/>
</dbReference>
<sequence length="817" mass="92125">MHMTTSSQVTVVICVSDKAFDAFKESSPNFHLADLLYNLFQKVHEARAPSLDAPSASGVDPENLDMLFSECTGVNELENSVDGTNNDPTEYLTQYLNNIELREHQKQALRWTLWREDQSRSEEENVDPMWEKRDFHFKGSYYVNPLEKSASLSQPERPRPCRGGILADDMGMGKTMVMLSLIAYQKHFREERAMTNHLEAREIRKAASKTLVVCPLSLLHQWKREAYERFVSNTLSVHVYYGNDGTTSTGLTTTPFGNSDVVLTTYGVLSAEFRKNGLVATTEWLRVILDEAHSIKNRATHYFKTCSALKATHRWCLTGTPIQNSLEDLFSLLCFLEYEPWSRAAWWKRVINKPYEDGDVNALGRLKAILTPLLLRRTKHSRDRHGHRIVDLPPKHIELVQLDFSPDERAFYQALYDQSRAEFNGFVASGTAMTSYVAIFALLLRLRQACDHPLLALGKDVEQELKPTEASATSAFQRQDNESPEAYYQRIAAQLQKDLVKSHLTQHLVNDADGLRRKETLVGGLTASYIQSVIAQVEDGLESQECPICLDSPRSAVLTPCAHVLCDQCLRDSIEMDPGNGCPVCRTAVDLAKVFKLPPPSASRAPTNDFQAVEGSTNESLAGDVQERVTVFESAKMKQLLGDLNALKLENGKTASSTQKRKVVVFSQWTSMLQMVSRLLTTHGVSHCTFSGDVKHVGRERVLRTFATDPDVEVLLMSLKAGGLGLNLTCASVVILLDPWWNPGVEEQAIDRVHRLGQTQHVTVKRYVMKETVEDMMLQLQERKATLAKNVLVPAKAAYEERQRERLTLDDLRTFFR</sequence>
<reference evidence="1 2" key="1">
    <citation type="journal article" date="2022" name="bioRxiv">
        <title>The genome of the oomycete Peronosclerospora sorghi, a cosmopolitan pathogen of maize and sorghum, is inflated with dispersed pseudogenes.</title>
        <authorList>
            <person name="Fletcher K."/>
            <person name="Martin F."/>
            <person name="Isakeit T."/>
            <person name="Cavanaugh K."/>
            <person name="Magill C."/>
            <person name="Michelmore R."/>
        </authorList>
    </citation>
    <scope>NUCLEOTIDE SEQUENCE [LARGE SCALE GENOMIC DNA]</scope>
    <source>
        <strain evidence="1">P6</strain>
    </source>
</reference>
<proteinExistence type="predicted"/>
<evidence type="ECO:0000313" key="1">
    <source>
        <dbReference type="EMBL" id="KAI9919122.1"/>
    </source>
</evidence>